<evidence type="ECO:0000313" key="2">
    <source>
        <dbReference type="Proteomes" id="UP000286402"/>
    </source>
</evidence>
<dbReference type="AlphaFoldDB" id="A0A420GBP8"/>
<proteinExistence type="predicted"/>
<protein>
    <submittedName>
        <fullName evidence="1">Uncharacterized protein</fullName>
    </submittedName>
</protein>
<sequence>MKSKLTLLSTVLLTALLLSFTIKNEIGQCYISFKTSTNLTVAGPDRLPETSEKVRTVKTDNGEVEVTRIDGYRVLYYNDKKAPFVNLKVELSESKAYDKDKKNSLDNLKFLNSHSQNMESKDLIELDFNGYKVYGFSRATIETGSTLGTFVMFPGNGVTVYFYFNNMKPEYRNFENVDDYKKQRDRFMDEYTKHLKTCEAKR</sequence>
<name>A0A420GBP8_9SPHI</name>
<evidence type="ECO:0000313" key="1">
    <source>
        <dbReference type="EMBL" id="RKF42601.1"/>
    </source>
</evidence>
<dbReference type="EMBL" id="MCAQ01000001">
    <property type="protein sequence ID" value="RKF42601.1"/>
    <property type="molecule type" value="Genomic_DNA"/>
</dbReference>
<accession>A0A420GBP8</accession>
<organism evidence="1 2">
    <name type="scientific">Sphingobacterium siyangense</name>
    <dbReference type="NCBI Taxonomy" id="459529"/>
    <lineage>
        <taxon>Bacteria</taxon>
        <taxon>Pseudomonadati</taxon>
        <taxon>Bacteroidota</taxon>
        <taxon>Sphingobacteriia</taxon>
        <taxon>Sphingobacteriales</taxon>
        <taxon>Sphingobacteriaceae</taxon>
        <taxon>Sphingobacterium</taxon>
    </lineage>
</organism>
<dbReference type="RefSeq" id="WP_120332891.1">
    <property type="nucleotide sequence ID" value="NZ_CP070350.1"/>
</dbReference>
<gene>
    <name evidence="1" type="ORF">BCY89_03785</name>
</gene>
<comment type="caution">
    <text evidence="1">The sequence shown here is derived from an EMBL/GenBank/DDBJ whole genome shotgun (WGS) entry which is preliminary data.</text>
</comment>
<dbReference type="Proteomes" id="UP000286402">
    <property type="component" value="Unassembled WGS sequence"/>
</dbReference>
<keyword evidence="2" id="KW-1185">Reference proteome</keyword>
<reference evidence="1 2" key="1">
    <citation type="submission" date="2016-07" db="EMBL/GenBank/DDBJ databases">
        <title>Genome analysis of Sphingobacterium siyangense T12B17.</title>
        <authorList>
            <person name="Xu D."/>
            <person name="Su Y."/>
            <person name="Zheng S."/>
        </authorList>
    </citation>
    <scope>NUCLEOTIDE SEQUENCE [LARGE SCALE GENOMIC DNA]</scope>
    <source>
        <strain evidence="1 2">T12B17</strain>
    </source>
</reference>